<evidence type="ECO:0000256" key="2">
    <source>
        <dbReference type="ARBA" id="ARBA00022454"/>
    </source>
</evidence>
<feature type="compositionally biased region" description="Acidic residues" evidence="6">
    <location>
        <begin position="62"/>
        <end position="73"/>
    </location>
</feature>
<feature type="region of interest" description="Disordered" evidence="6">
    <location>
        <begin position="136"/>
        <end position="164"/>
    </location>
</feature>
<feature type="region of interest" description="Disordered" evidence="6">
    <location>
        <begin position="993"/>
        <end position="1084"/>
    </location>
</feature>
<feature type="compositionally biased region" description="Basic and acidic residues" evidence="6">
    <location>
        <begin position="1023"/>
        <end position="1034"/>
    </location>
</feature>
<feature type="compositionally biased region" description="Polar residues" evidence="6">
    <location>
        <begin position="817"/>
        <end position="832"/>
    </location>
</feature>
<dbReference type="VEuPathDB" id="FungiDB:SCODWIG_03490"/>
<evidence type="ECO:0000256" key="3">
    <source>
        <dbReference type="ARBA" id="ARBA00022603"/>
    </source>
</evidence>
<feature type="region of interest" description="Disordered" evidence="6">
    <location>
        <begin position="633"/>
        <end position="658"/>
    </location>
</feature>
<feature type="compositionally biased region" description="Basic residues" evidence="6">
    <location>
        <begin position="1035"/>
        <end position="1048"/>
    </location>
</feature>
<keyword evidence="5" id="KW-0949">S-adenosyl-L-methionine</keyword>
<comment type="subcellular location">
    <subcellularLocation>
        <location evidence="1">Chromosome</location>
    </subcellularLocation>
</comment>
<evidence type="ECO:0000256" key="4">
    <source>
        <dbReference type="ARBA" id="ARBA00022679"/>
    </source>
</evidence>
<feature type="compositionally biased region" description="Acidic residues" evidence="6">
    <location>
        <begin position="1068"/>
        <end position="1082"/>
    </location>
</feature>
<dbReference type="GO" id="GO:0032259">
    <property type="term" value="P:methylation"/>
    <property type="evidence" value="ECO:0007669"/>
    <property type="project" value="UniProtKB-KW"/>
</dbReference>
<feature type="compositionally biased region" description="Polar residues" evidence="6">
    <location>
        <begin position="640"/>
        <end position="652"/>
    </location>
</feature>
<organism evidence="7 8">
    <name type="scientific">Saccharomycodes ludwigii</name>
    <dbReference type="NCBI Taxonomy" id="36035"/>
    <lineage>
        <taxon>Eukaryota</taxon>
        <taxon>Fungi</taxon>
        <taxon>Dikarya</taxon>
        <taxon>Ascomycota</taxon>
        <taxon>Saccharomycotina</taxon>
        <taxon>Saccharomycetes</taxon>
        <taxon>Saccharomycodales</taxon>
        <taxon>Saccharomycodaceae</taxon>
        <taxon>Saccharomycodes</taxon>
    </lineage>
</organism>
<feature type="compositionally biased region" description="Basic and acidic residues" evidence="6">
    <location>
        <begin position="865"/>
        <end position="877"/>
    </location>
</feature>
<keyword evidence="3" id="KW-0489">Methyltransferase</keyword>
<gene>
    <name evidence="7" type="ORF">SCODWIG_03490</name>
</gene>
<evidence type="ECO:0000256" key="1">
    <source>
        <dbReference type="ARBA" id="ARBA00004286"/>
    </source>
</evidence>
<dbReference type="Gene3D" id="2.170.270.10">
    <property type="entry name" value="SET domain"/>
    <property type="match status" value="1"/>
</dbReference>
<feature type="compositionally biased region" description="Low complexity" evidence="6">
    <location>
        <begin position="45"/>
        <end position="61"/>
    </location>
</feature>
<dbReference type="SUPFAM" id="SSF82199">
    <property type="entry name" value="SET domain"/>
    <property type="match status" value="2"/>
</dbReference>
<dbReference type="InterPro" id="IPR046341">
    <property type="entry name" value="SET_dom_sf"/>
</dbReference>
<keyword evidence="2" id="KW-0158">Chromosome</keyword>
<name>A0A376BAW6_9ASCO</name>
<dbReference type="Proteomes" id="UP000262825">
    <property type="component" value="Unassembled WGS sequence"/>
</dbReference>
<reference evidence="8" key="1">
    <citation type="submission" date="2018-06" db="EMBL/GenBank/DDBJ databases">
        <authorList>
            <person name="Guldener U."/>
        </authorList>
    </citation>
    <scope>NUCLEOTIDE SEQUENCE [LARGE SCALE GENOMIC DNA]</scope>
    <source>
        <strain evidence="8">UTAD17</strain>
    </source>
</reference>
<proteinExistence type="predicted"/>
<feature type="region of interest" description="Disordered" evidence="6">
    <location>
        <begin position="686"/>
        <end position="721"/>
    </location>
</feature>
<accession>A0A376BAW6</accession>
<feature type="compositionally biased region" description="Polar residues" evidence="6">
    <location>
        <begin position="995"/>
        <end position="1022"/>
    </location>
</feature>
<feature type="region of interest" description="Disordered" evidence="6">
    <location>
        <begin position="738"/>
        <end position="893"/>
    </location>
</feature>
<keyword evidence="4" id="KW-0808">Transferase</keyword>
<dbReference type="GO" id="GO:0005694">
    <property type="term" value="C:chromosome"/>
    <property type="evidence" value="ECO:0007669"/>
    <property type="project" value="UniProtKB-SubCell"/>
</dbReference>
<dbReference type="PANTHER" id="PTHR46402:SF2">
    <property type="entry name" value="HISTONE-LYSINE N-TRIMETHYLTRANSFERASE SMYD5"/>
    <property type="match status" value="1"/>
</dbReference>
<feature type="compositionally biased region" description="Basic and acidic residues" evidence="6">
    <location>
        <begin position="763"/>
        <end position="779"/>
    </location>
</feature>
<feature type="region of interest" description="Disordered" evidence="6">
    <location>
        <begin position="1224"/>
        <end position="1243"/>
    </location>
</feature>
<feature type="region of interest" description="Disordered" evidence="6">
    <location>
        <begin position="928"/>
        <end position="952"/>
    </location>
</feature>
<dbReference type="GO" id="GO:0042799">
    <property type="term" value="F:histone H4K20 methyltransferase activity"/>
    <property type="evidence" value="ECO:0007669"/>
    <property type="project" value="TreeGrafter"/>
</dbReference>
<dbReference type="PANTHER" id="PTHR46402">
    <property type="entry name" value="SET AND MYND DOMAIN-CONTAINING PROTEIN 5"/>
    <property type="match status" value="1"/>
</dbReference>
<feature type="region of interest" description="Disordered" evidence="6">
    <location>
        <begin position="1123"/>
        <end position="1146"/>
    </location>
</feature>
<feature type="compositionally biased region" description="Low complexity" evidence="6">
    <location>
        <begin position="696"/>
        <end position="717"/>
    </location>
</feature>
<dbReference type="CDD" id="cd20071">
    <property type="entry name" value="SET_SMYD"/>
    <property type="match status" value="1"/>
</dbReference>
<evidence type="ECO:0000256" key="6">
    <source>
        <dbReference type="SAM" id="MobiDB-lite"/>
    </source>
</evidence>
<sequence>MGKKDRTIVETVVLNDIKNVKKKEKLMTVKVDPKLAKTRAKSKKIGLSLSRKSSRGSNSSDDSSDDSSEDSSDDDKKKRKPKKTLLVDAKKALPSAESKLVEEVLSYFQEIPECQDYSAEELYQIYLEKNDPNFNSKNVNPFSRSNNTYGSRSSSGGLGSPIPPITPISPISPISPVSPISNPSISPFALPLPIDSRKHGSRNNSKTLPFNKFEKLLITHNIIYSKKCFYYSNQIRVAKQYQEPDLSKENQANPENKLYSDPFQIVVDPNFNSRDSNTNTNRKQKPLKIVATRDIKKNDLVFYDVPDPILFVPPLDKLTVMRLGYACSTCGNSTVNQSTHYTMVHGLDCSECDNIWCSPQCFKMGYAFHKQVTHPAMKHLPMAAVAFNKDKVQQRYNSPTHFSIDGKAWIEFEDFCIVHCWVGGYVIGCLIARFKTFDILYQKFPVIDQRTRVRAMDSVGPNGAFDKKELLPENGTEVELNMIYESGFRHMYKCFPGINMQFAQYMELVGTFNINNYDGQLYPLYSFLNHDCEPNTRIVKIDNNEDHLYEDFDDSDIEEEILKTEILKNNPNISDLGFTDSSYLYTDIDTDTDFEQLLEKSTRGDRSENSSLLDIIEEDESIDKGRLTNKLVNVDGVPYDNSSESNSDQSYTTEKEESLTPDWIDEKYEVHKHYKFGVYTEGFITDSSEEEEESSSESSSSSSDSSGDSSSDSSLSEPVEGLAITTDNFIAFLANEDEDGYTSQGPSIPEKLKLKKKKKSHAKKVDDDKAHTNEEMEKILRKKKRRKHKHRKHRSSSSRRHHRHRTHSHKNLDPSEQPATKNNSVSITNDYATTEAPPSLDQEMEHHQLRHASPPQMKSISDFRSSSDEGFQRDDRFSPVPPSGPHQLQQQHSFNDFRELPSMQQNGFNEMNNAGDFRGNQQMMYPNGNFNDGQSPNGFGSPNPNGYGINSRPDIQTVGDFQGQGQGQYYQQNGYVDPQQQQYMGQGQYPYPEQNDNNGYVQNGNFQENNSQVPLRQVNSYDSAERQMHEEVQKSSKKKNGSKVRTLGRSKSIGPEITKRNQKINPASDEEYAEEEYSDFETEPYNSAGKSMVQLAEENAKREKLRKEKHKDYINNERTTDRNTALNCKPSTNVKNKNVRNNSLNKTKPEFGLKVYARKNIKAGDELTVSLVNPLHNVHLRKRELRVNYGFDCECTRCVKELVYRKSKHAEKNKKGSSLLVRKITTNEQKQPETKNKHGKKKPVIRTDIPDVHKVLRTGKKIDLEFSDEFEAYRIKNAAIRFDNKVVVYSERY</sequence>
<feature type="region of interest" description="Disordered" evidence="6">
    <location>
        <begin position="37"/>
        <end position="82"/>
    </location>
</feature>
<feature type="compositionally biased region" description="Basic residues" evidence="6">
    <location>
        <begin position="780"/>
        <end position="809"/>
    </location>
</feature>
<feature type="compositionally biased region" description="Polar residues" evidence="6">
    <location>
        <begin position="928"/>
        <end position="944"/>
    </location>
</feature>
<evidence type="ECO:0000256" key="5">
    <source>
        <dbReference type="ARBA" id="ARBA00022691"/>
    </source>
</evidence>
<feature type="compositionally biased region" description="Polar residues" evidence="6">
    <location>
        <begin position="136"/>
        <end position="149"/>
    </location>
</feature>
<keyword evidence="8" id="KW-1185">Reference proteome</keyword>
<evidence type="ECO:0000313" key="8">
    <source>
        <dbReference type="Proteomes" id="UP000262825"/>
    </source>
</evidence>
<evidence type="ECO:0000313" key="7">
    <source>
        <dbReference type="EMBL" id="SSD61729.1"/>
    </source>
</evidence>
<dbReference type="GO" id="GO:0045814">
    <property type="term" value="P:negative regulation of gene expression, epigenetic"/>
    <property type="evidence" value="ECO:0007669"/>
    <property type="project" value="TreeGrafter"/>
</dbReference>
<protein>
    <submittedName>
        <fullName evidence="7">Uncharacterized protein</fullName>
    </submittedName>
</protein>
<dbReference type="EMBL" id="UFAJ01000860">
    <property type="protein sequence ID" value="SSD61729.1"/>
    <property type="molecule type" value="Genomic_DNA"/>
</dbReference>
<feature type="compositionally biased region" description="Basic residues" evidence="6">
    <location>
        <begin position="753"/>
        <end position="762"/>
    </location>
</feature>